<reference evidence="15 16" key="1">
    <citation type="submission" date="2018-06" db="EMBL/GenBank/DDBJ databases">
        <title>Comparative genomics reveals the genomic features of Rhizophagus irregularis, R. cerebriforme, R. diaphanum and Gigaspora rosea, and their symbiotic lifestyle signature.</title>
        <authorList>
            <person name="Morin E."/>
            <person name="San Clemente H."/>
            <person name="Chen E.C.H."/>
            <person name="De La Providencia I."/>
            <person name="Hainaut M."/>
            <person name="Kuo A."/>
            <person name="Kohler A."/>
            <person name="Murat C."/>
            <person name="Tang N."/>
            <person name="Roy S."/>
            <person name="Loubradou J."/>
            <person name="Henrissat B."/>
            <person name="Grigoriev I.V."/>
            <person name="Corradi N."/>
            <person name="Roux C."/>
            <person name="Martin F.M."/>
        </authorList>
    </citation>
    <scope>NUCLEOTIDE SEQUENCE [LARGE SCALE GENOMIC DNA]</scope>
    <source>
        <strain evidence="15 16">DAOM 194757</strain>
    </source>
</reference>
<dbReference type="GO" id="GO:0005778">
    <property type="term" value="C:peroxisomal membrane"/>
    <property type="evidence" value="ECO:0007669"/>
    <property type="project" value="UniProtKB-SubCell"/>
</dbReference>
<evidence type="ECO:0000256" key="4">
    <source>
        <dbReference type="ARBA" id="ARBA00023010"/>
    </source>
</evidence>
<evidence type="ECO:0000256" key="10">
    <source>
        <dbReference type="RuleBase" id="RU367032"/>
    </source>
</evidence>
<dbReference type="GO" id="GO:1990429">
    <property type="term" value="C:peroxisomal importomer complex"/>
    <property type="evidence" value="ECO:0007669"/>
    <property type="project" value="TreeGrafter"/>
</dbReference>
<evidence type="ECO:0000256" key="11">
    <source>
        <dbReference type="SAM" id="Coils"/>
    </source>
</evidence>
<evidence type="ECO:0000256" key="6">
    <source>
        <dbReference type="ARBA" id="ARBA00023140"/>
    </source>
</evidence>
<evidence type="ECO:0000256" key="8">
    <source>
        <dbReference type="ARBA" id="ARBA00029691"/>
    </source>
</evidence>
<dbReference type="GO" id="GO:0005102">
    <property type="term" value="F:signaling receptor binding"/>
    <property type="evidence" value="ECO:0007669"/>
    <property type="project" value="TreeGrafter"/>
</dbReference>
<dbReference type="GO" id="GO:0016560">
    <property type="term" value="P:protein import into peroxisome matrix, docking"/>
    <property type="evidence" value="ECO:0007669"/>
    <property type="project" value="UniProtKB-UniRule"/>
</dbReference>
<keyword evidence="6 10" id="KW-0576">Peroxisome</keyword>
<dbReference type="InterPro" id="IPR025655">
    <property type="entry name" value="PEX14"/>
</dbReference>
<comment type="subcellular location">
    <subcellularLocation>
        <location evidence="9 10">Peroxisome membrane</location>
    </subcellularLocation>
</comment>
<comment type="function">
    <text evidence="10">Component of the PEX13-PEX14 docking complex, a translocon channel that specifically mediates the import of peroxisomal cargo proteins bound to PEX5 receptor. The PEX13-PEX14 docking complex forms a large import pore which can be opened to a diameter of about 9 nm. Mechanistically, PEX5 receptor along with cargo proteins associates with the PEX14 subunit of the PEX13-PEX14 docking complex in the cytosol, leading to the insertion of the receptor into the organelle membrane with the concomitant translocation of the cargo into the peroxisome matrix.</text>
</comment>
<keyword evidence="4" id="KW-0811">Translocation</keyword>
<evidence type="ECO:0000256" key="1">
    <source>
        <dbReference type="ARBA" id="ARBA00005443"/>
    </source>
</evidence>
<feature type="transmembrane region" description="Helical" evidence="13">
    <location>
        <begin position="90"/>
        <end position="108"/>
    </location>
</feature>
<keyword evidence="5 10" id="KW-0472">Membrane</keyword>
<evidence type="ECO:0000256" key="13">
    <source>
        <dbReference type="SAM" id="Phobius"/>
    </source>
</evidence>
<dbReference type="STRING" id="44941.A0A397V7L0"/>
<keyword evidence="3 10" id="KW-0653">Protein transport</keyword>
<dbReference type="Gene3D" id="1.10.10.10">
    <property type="entry name" value="Winged helix-like DNA-binding domain superfamily/Winged helix DNA-binding domain"/>
    <property type="match status" value="1"/>
</dbReference>
<feature type="compositionally biased region" description="Polar residues" evidence="12">
    <location>
        <begin position="280"/>
        <end position="289"/>
    </location>
</feature>
<dbReference type="OrthoDB" id="5549158at2759"/>
<dbReference type="InterPro" id="IPR006785">
    <property type="entry name" value="Pex14_N"/>
</dbReference>
<proteinExistence type="inferred from homology"/>
<dbReference type="InterPro" id="IPR036388">
    <property type="entry name" value="WH-like_DNA-bd_sf"/>
</dbReference>
<evidence type="ECO:0000256" key="5">
    <source>
        <dbReference type="ARBA" id="ARBA00023136"/>
    </source>
</evidence>
<evidence type="ECO:0000256" key="7">
    <source>
        <dbReference type="ARBA" id="ARBA00029502"/>
    </source>
</evidence>
<evidence type="ECO:0000259" key="14">
    <source>
        <dbReference type="Pfam" id="PF04695"/>
    </source>
</evidence>
<gene>
    <name evidence="15" type="ORF">C2G38_1968910</name>
</gene>
<organism evidence="15 16">
    <name type="scientific">Gigaspora rosea</name>
    <dbReference type="NCBI Taxonomy" id="44941"/>
    <lineage>
        <taxon>Eukaryota</taxon>
        <taxon>Fungi</taxon>
        <taxon>Fungi incertae sedis</taxon>
        <taxon>Mucoromycota</taxon>
        <taxon>Glomeromycotina</taxon>
        <taxon>Glomeromycetes</taxon>
        <taxon>Diversisporales</taxon>
        <taxon>Gigasporaceae</taxon>
        <taxon>Gigaspora</taxon>
    </lineage>
</organism>
<evidence type="ECO:0000256" key="9">
    <source>
        <dbReference type="ARBA" id="ARBA00046271"/>
    </source>
</evidence>
<evidence type="ECO:0000256" key="12">
    <source>
        <dbReference type="SAM" id="MobiDB-lite"/>
    </source>
</evidence>
<keyword evidence="16" id="KW-1185">Reference proteome</keyword>
<accession>A0A397V7L0</accession>
<sequence length="289" mass="32120">MSTLRQGLITSAVNFLKDPAVQSSPLKKRVAFLESKGLTSEEIEEALRKAKDVEISTKVSDVALPQNNQPNSTSVMIQPPPVPRMDWRDYFIAAVLVGGMGYAIIAVAKKFISPLLRLPTADDLERDKQLLTDQFTTASETLDTAKHDIQLVKKSIEEQSFKVREALEKLDEMLKNLKDHEIKKETELRNLKEDIDKIRDLIPKLLEKTKESQSQSLNDLQQELKSLKSLLANRRSLSTDILPSSSSPTVTSSATSPIVQSISSIPGITSGRQTIPPWQLGTNNSDSQE</sequence>
<dbReference type="PANTHER" id="PTHR23058:SF0">
    <property type="entry name" value="PEROXISOMAL MEMBRANE PROTEIN PEX14"/>
    <property type="match status" value="1"/>
</dbReference>
<comment type="caution">
    <text evidence="15">The sequence shown here is derived from an EMBL/GenBank/DDBJ whole genome shotgun (WGS) entry which is preliminary data.</text>
</comment>
<evidence type="ECO:0000256" key="3">
    <source>
        <dbReference type="ARBA" id="ARBA00022927"/>
    </source>
</evidence>
<dbReference type="Proteomes" id="UP000266673">
    <property type="component" value="Unassembled WGS sequence"/>
</dbReference>
<keyword evidence="2 10" id="KW-0813">Transport</keyword>
<keyword evidence="13" id="KW-1133">Transmembrane helix</keyword>
<dbReference type="PANTHER" id="PTHR23058">
    <property type="entry name" value="PEROXISOMAL MEMBRANE PROTEIN PEX14"/>
    <property type="match status" value="1"/>
</dbReference>
<feature type="region of interest" description="Disordered" evidence="12">
    <location>
        <begin position="264"/>
        <end position="289"/>
    </location>
</feature>
<dbReference type="EMBL" id="QKWP01000613">
    <property type="protein sequence ID" value="RIB17347.1"/>
    <property type="molecule type" value="Genomic_DNA"/>
</dbReference>
<keyword evidence="11" id="KW-0175">Coiled coil</keyword>
<evidence type="ECO:0000313" key="15">
    <source>
        <dbReference type="EMBL" id="RIB17347.1"/>
    </source>
</evidence>
<evidence type="ECO:0000313" key="16">
    <source>
        <dbReference type="Proteomes" id="UP000266673"/>
    </source>
</evidence>
<protein>
    <recommendedName>
        <fullName evidence="7 10">Peroxisomal membrane protein PEX14</fullName>
    </recommendedName>
    <alternativeName>
        <fullName evidence="8 10">Peroxin-14</fullName>
    </alternativeName>
</protein>
<feature type="domain" description="Peroxisome membrane anchor protein Pex14p N-terminal" evidence="14">
    <location>
        <begin position="5"/>
        <end position="48"/>
    </location>
</feature>
<feature type="coiled-coil region" evidence="11">
    <location>
        <begin position="156"/>
        <end position="237"/>
    </location>
</feature>
<dbReference type="AlphaFoldDB" id="A0A397V7L0"/>
<comment type="similarity">
    <text evidence="1 10">Belongs to the peroxin-14 family.</text>
</comment>
<name>A0A397V7L0_9GLOM</name>
<evidence type="ECO:0000256" key="2">
    <source>
        <dbReference type="ARBA" id="ARBA00022448"/>
    </source>
</evidence>
<dbReference type="Pfam" id="PF04695">
    <property type="entry name" value="Pex14_N"/>
    <property type="match status" value="1"/>
</dbReference>
<feature type="compositionally biased region" description="Polar residues" evidence="12">
    <location>
        <begin position="264"/>
        <end position="273"/>
    </location>
</feature>
<keyword evidence="13" id="KW-0812">Transmembrane</keyword>